<dbReference type="RefSeq" id="WP_184653833.1">
    <property type="nucleotide sequence ID" value="NZ_JACHBU010000001.1"/>
</dbReference>
<comment type="similarity">
    <text evidence="2">Belongs to the HAD-like hydrolase superfamily. CbbY/CbbZ/Gph/YieH family.</text>
</comment>
<dbReference type="InterPro" id="IPR051600">
    <property type="entry name" value="Beta-PGM-like"/>
</dbReference>
<dbReference type="InterPro" id="IPR023214">
    <property type="entry name" value="HAD_sf"/>
</dbReference>
<dbReference type="SUPFAM" id="SSF56784">
    <property type="entry name" value="HAD-like"/>
    <property type="match status" value="1"/>
</dbReference>
<comment type="caution">
    <text evidence="5">The sequence shown here is derived from an EMBL/GenBank/DDBJ whole genome shotgun (WGS) entry which is preliminary data.</text>
</comment>
<dbReference type="InterPro" id="IPR036412">
    <property type="entry name" value="HAD-like_sf"/>
</dbReference>
<dbReference type="PANTHER" id="PTHR46193:SF9">
    <property type="entry name" value="HALOACID DEHALOGENASE-LIKE HYDROLASE DOMAIN-CONTAINING PROTEIN SGPP"/>
    <property type="match status" value="1"/>
</dbReference>
<evidence type="ECO:0000313" key="6">
    <source>
        <dbReference type="Proteomes" id="UP000585437"/>
    </source>
</evidence>
<dbReference type="SFLD" id="SFLDG01129">
    <property type="entry name" value="C1.5:_HAD__Beta-PGM__Phosphata"/>
    <property type="match status" value="1"/>
</dbReference>
<dbReference type="PANTHER" id="PTHR46193">
    <property type="entry name" value="6-PHOSPHOGLUCONATE PHOSPHATASE"/>
    <property type="match status" value="1"/>
</dbReference>
<dbReference type="SFLD" id="SFLDS00003">
    <property type="entry name" value="Haloacid_Dehalogenase"/>
    <property type="match status" value="1"/>
</dbReference>
<evidence type="ECO:0000256" key="4">
    <source>
        <dbReference type="ARBA" id="ARBA00022842"/>
    </source>
</evidence>
<dbReference type="InterPro" id="IPR006439">
    <property type="entry name" value="HAD-SF_hydro_IA"/>
</dbReference>
<evidence type="ECO:0000313" key="5">
    <source>
        <dbReference type="EMBL" id="MBB6507377.1"/>
    </source>
</evidence>
<keyword evidence="5" id="KW-0378">Hydrolase</keyword>
<evidence type="ECO:0000256" key="1">
    <source>
        <dbReference type="ARBA" id="ARBA00001946"/>
    </source>
</evidence>
<dbReference type="Proteomes" id="UP000585437">
    <property type="component" value="Unassembled WGS sequence"/>
</dbReference>
<gene>
    <name evidence="5" type="ORF">F4695_000696</name>
</gene>
<keyword evidence="3" id="KW-0479">Metal-binding</keyword>
<reference evidence="5 6" key="1">
    <citation type="submission" date="2020-08" db="EMBL/GenBank/DDBJ databases">
        <title>The Agave Microbiome: Exploring the role of microbial communities in plant adaptations to desert environments.</title>
        <authorList>
            <person name="Partida-Martinez L.P."/>
        </authorList>
    </citation>
    <scope>NUCLEOTIDE SEQUENCE [LARGE SCALE GENOMIC DNA]</scope>
    <source>
        <strain evidence="5 6">AS3.12</strain>
    </source>
</reference>
<dbReference type="GO" id="GO:0046872">
    <property type="term" value="F:metal ion binding"/>
    <property type="evidence" value="ECO:0007669"/>
    <property type="project" value="UniProtKB-KW"/>
</dbReference>
<name>A0A7X0MQ35_9HYPH</name>
<dbReference type="EMBL" id="JACHBU010000001">
    <property type="protein sequence ID" value="MBB6507377.1"/>
    <property type="molecule type" value="Genomic_DNA"/>
</dbReference>
<protein>
    <submittedName>
        <fullName evidence="5">HAD superfamily hydrolase (TIGR01509 family)</fullName>
    </submittedName>
</protein>
<keyword evidence="4" id="KW-0460">Magnesium</keyword>
<dbReference type="Gene3D" id="3.40.50.1000">
    <property type="entry name" value="HAD superfamily/HAD-like"/>
    <property type="match status" value="1"/>
</dbReference>
<accession>A0A7X0MQ35</accession>
<proteinExistence type="inferred from homology"/>
<dbReference type="GO" id="GO:0016787">
    <property type="term" value="F:hydrolase activity"/>
    <property type="evidence" value="ECO:0007669"/>
    <property type="project" value="UniProtKB-KW"/>
</dbReference>
<keyword evidence="6" id="KW-1185">Reference proteome</keyword>
<sequence>MTMIKAVVFDMDGVLIDARDWHYEALNSALELFGFTIPLHEHLTTFDGLPTRTKLQMLTATRGLPESLHGFVNEMKQRYTTELIHTRCKPVFRQQYALARLRGEGYRLGVASNSIRSTVNLMMAKAGLEDYLEFQLSNEDVSVGKPSPEIYLKAIDILGLAPEECLIVEDNDHGIRAACASGAHVMVVNDVSEVNYQSICKAIDKLQASFELPALQVVA</sequence>
<dbReference type="Pfam" id="PF13419">
    <property type="entry name" value="HAD_2"/>
    <property type="match status" value="1"/>
</dbReference>
<evidence type="ECO:0000256" key="2">
    <source>
        <dbReference type="ARBA" id="ARBA00006171"/>
    </source>
</evidence>
<organism evidence="5 6">
    <name type="scientific">Rhizobium soli</name>
    <dbReference type="NCBI Taxonomy" id="424798"/>
    <lineage>
        <taxon>Bacteria</taxon>
        <taxon>Pseudomonadati</taxon>
        <taxon>Pseudomonadota</taxon>
        <taxon>Alphaproteobacteria</taxon>
        <taxon>Hyphomicrobiales</taxon>
        <taxon>Rhizobiaceae</taxon>
        <taxon>Rhizobium/Agrobacterium group</taxon>
        <taxon>Rhizobium</taxon>
    </lineage>
</organism>
<comment type="cofactor">
    <cofactor evidence="1">
        <name>Mg(2+)</name>
        <dbReference type="ChEBI" id="CHEBI:18420"/>
    </cofactor>
</comment>
<evidence type="ECO:0000256" key="3">
    <source>
        <dbReference type="ARBA" id="ARBA00022723"/>
    </source>
</evidence>
<dbReference type="Gene3D" id="1.10.150.240">
    <property type="entry name" value="Putative phosphatase, domain 2"/>
    <property type="match status" value="1"/>
</dbReference>
<dbReference type="SFLD" id="SFLDG01135">
    <property type="entry name" value="C1.5.6:_HAD__Beta-PGM__Phospha"/>
    <property type="match status" value="1"/>
</dbReference>
<dbReference type="InterPro" id="IPR023198">
    <property type="entry name" value="PGP-like_dom2"/>
</dbReference>
<dbReference type="InterPro" id="IPR041492">
    <property type="entry name" value="HAD_2"/>
</dbReference>
<dbReference type="NCBIfam" id="TIGR01509">
    <property type="entry name" value="HAD-SF-IA-v3"/>
    <property type="match status" value="1"/>
</dbReference>
<dbReference type="AlphaFoldDB" id="A0A7X0MQ35"/>